<evidence type="ECO:0000256" key="2">
    <source>
        <dbReference type="SAM" id="MobiDB-lite"/>
    </source>
</evidence>
<name>A0A816NX09_9BILA</name>
<feature type="compositionally biased region" description="Acidic residues" evidence="2">
    <location>
        <begin position="332"/>
        <end position="349"/>
    </location>
</feature>
<feature type="coiled-coil region" evidence="1">
    <location>
        <begin position="175"/>
        <end position="209"/>
    </location>
</feature>
<comment type="caution">
    <text evidence="3">The sequence shown here is derived from an EMBL/GenBank/DDBJ whole genome shotgun (WGS) entry which is preliminary data.</text>
</comment>
<feature type="compositionally biased region" description="Pro residues" evidence="2">
    <location>
        <begin position="27"/>
        <end position="42"/>
    </location>
</feature>
<reference evidence="3" key="1">
    <citation type="submission" date="2021-02" db="EMBL/GenBank/DDBJ databases">
        <authorList>
            <person name="Nowell W R."/>
        </authorList>
    </citation>
    <scope>NUCLEOTIDE SEQUENCE</scope>
</reference>
<protein>
    <submittedName>
        <fullName evidence="3">Uncharacterized protein</fullName>
    </submittedName>
</protein>
<evidence type="ECO:0000313" key="3">
    <source>
        <dbReference type="EMBL" id="CAF2041126.1"/>
    </source>
</evidence>
<sequence>MSKRPTGSHFTSSKTSIFFTSRSKPNSPCPPPHNHTTCPPPQNHSTCPPRRNHSPHPPQQNHTTCPPPQNHSTCPPRRNHSPRPPQQNHSPRPPQQNHSTCPPRRNHSPRPLPDFFSQEVEDDLSIDNDRLFSQQVQKKKHLSVSTRLGAGVVQSPGTKRKFADADLTNLLINKIDALTDQVMDLNKKYENSTEEIRRLRKTNDKIEKITYTLAKTQKYDHVINEAVEQLPVVNYNGKNLLDGLLPPSPTALLCKLVRRLYSTDEIVEGVKEDPRMSSIKEAVCAAYYSSDTIKFGVFWKMHGIKTLQGQARSQKSRDKKTKSNQNEKDLIDNENEEDLIDNENEEDLINNENEDRNSD</sequence>
<gene>
    <name evidence="3" type="ORF">WKI299_LOCUS8353</name>
</gene>
<feature type="region of interest" description="Disordered" evidence="2">
    <location>
        <begin position="1"/>
        <end position="115"/>
    </location>
</feature>
<evidence type="ECO:0000256" key="1">
    <source>
        <dbReference type="SAM" id="Coils"/>
    </source>
</evidence>
<organism evidence="3 4">
    <name type="scientific">Rotaria magnacalcarata</name>
    <dbReference type="NCBI Taxonomy" id="392030"/>
    <lineage>
        <taxon>Eukaryota</taxon>
        <taxon>Metazoa</taxon>
        <taxon>Spiralia</taxon>
        <taxon>Gnathifera</taxon>
        <taxon>Rotifera</taxon>
        <taxon>Eurotatoria</taxon>
        <taxon>Bdelloidea</taxon>
        <taxon>Philodinida</taxon>
        <taxon>Philodinidae</taxon>
        <taxon>Rotaria</taxon>
    </lineage>
</organism>
<feature type="compositionally biased region" description="Low complexity" evidence="2">
    <location>
        <begin position="8"/>
        <end position="26"/>
    </location>
</feature>
<dbReference type="AlphaFoldDB" id="A0A816NX09"/>
<keyword evidence="1" id="KW-0175">Coiled coil</keyword>
<dbReference type="Proteomes" id="UP000663856">
    <property type="component" value="Unassembled WGS sequence"/>
</dbReference>
<feature type="region of interest" description="Disordered" evidence="2">
    <location>
        <begin position="310"/>
        <end position="359"/>
    </location>
</feature>
<evidence type="ECO:0000313" key="4">
    <source>
        <dbReference type="Proteomes" id="UP000663856"/>
    </source>
</evidence>
<accession>A0A816NX09</accession>
<dbReference type="EMBL" id="CAJNRF010002677">
    <property type="protein sequence ID" value="CAF2041126.1"/>
    <property type="molecule type" value="Genomic_DNA"/>
</dbReference>
<proteinExistence type="predicted"/>
<feature type="compositionally biased region" description="Polar residues" evidence="2">
    <location>
        <begin position="86"/>
        <end position="100"/>
    </location>
</feature>